<accession>A0ACC2N4T1</accession>
<sequence length="166" mass="17585">MSLLAELKGEQNSALLKTGNKSLRRTISSDAQSSLSGALRTSSMDSNSVGSHLTDVSQSTENDDVGWSSENSNTDDEDAFTDLPGPIPGGRYVALADYCAMGQSEVTMREGDQLELLKVGCAGWWFVKLVGAGIEGWAPASYLEPIVRKQSISAPLIARGSSLDAI</sequence>
<protein>
    <submittedName>
        <fullName evidence="1">Uncharacterized protein</fullName>
    </submittedName>
</protein>
<dbReference type="EMBL" id="CM056744">
    <property type="protein sequence ID" value="KAJ8665696.1"/>
    <property type="molecule type" value="Genomic_DNA"/>
</dbReference>
<name>A0ACC2N4T1_9HYME</name>
<dbReference type="Proteomes" id="UP001239111">
    <property type="component" value="Chromosome 4"/>
</dbReference>
<comment type="caution">
    <text evidence="1">The sequence shown here is derived from an EMBL/GenBank/DDBJ whole genome shotgun (WGS) entry which is preliminary data.</text>
</comment>
<reference evidence="1" key="1">
    <citation type="submission" date="2023-04" db="EMBL/GenBank/DDBJ databases">
        <title>A chromosome-level genome assembly of the parasitoid wasp Eretmocerus hayati.</title>
        <authorList>
            <person name="Zhong Y."/>
            <person name="Liu S."/>
            <person name="Liu Y."/>
        </authorList>
    </citation>
    <scope>NUCLEOTIDE SEQUENCE</scope>
    <source>
        <strain evidence="1">ZJU_SS_LIU_2023</strain>
    </source>
</reference>
<proteinExistence type="predicted"/>
<evidence type="ECO:0000313" key="1">
    <source>
        <dbReference type="EMBL" id="KAJ8665696.1"/>
    </source>
</evidence>
<keyword evidence="2" id="KW-1185">Reference proteome</keyword>
<evidence type="ECO:0000313" key="2">
    <source>
        <dbReference type="Proteomes" id="UP001239111"/>
    </source>
</evidence>
<gene>
    <name evidence="1" type="ORF">QAD02_007358</name>
</gene>
<organism evidence="1 2">
    <name type="scientific">Eretmocerus hayati</name>
    <dbReference type="NCBI Taxonomy" id="131215"/>
    <lineage>
        <taxon>Eukaryota</taxon>
        <taxon>Metazoa</taxon>
        <taxon>Ecdysozoa</taxon>
        <taxon>Arthropoda</taxon>
        <taxon>Hexapoda</taxon>
        <taxon>Insecta</taxon>
        <taxon>Pterygota</taxon>
        <taxon>Neoptera</taxon>
        <taxon>Endopterygota</taxon>
        <taxon>Hymenoptera</taxon>
        <taxon>Apocrita</taxon>
        <taxon>Proctotrupomorpha</taxon>
        <taxon>Chalcidoidea</taxon>
        <taxon>Aphelinidae</taxon>
        <taxon>Aphelininae</taxon>
        <taxon>Eretmocerus</taxon>
    </lineage>
</organism>